<name>A0A814C3E1_9BILA</name>
<dbReference type="EMBL" id="CAJNOC010002464">
    <property type="protein sequence ID" value="CAF0934695.1"/>
    <property type="molecule type" value="Genomic_DNA"/>
</dbReference>
<keyword evidence="3" id="KW-1185">Reference proteome</keyword>
<reference evidence="2" key="1">
    <citation type="submission" date="2021-02" db="EMBL/GenBank/DDBJ databases">
        <authorList>
            <person name="Nowell W R."/>
        </authorList>
    </citation>
    <scope>NUCLEOTIDE SEQUENCE</scope>
    <source>
        <strain evidence="2">Ploen Becks lab</strain>
    </source>
</reference>
<feature type="region of interest" description="Disordered" evidence="1">
    <location>
        <begin position="76"/>
        <end position="98"/>
    </location>
</feature>
<evidence type="ECO:0000313" key="3">
    <source>
        <dbReference type="Proteomes" id="UP000663879"/>
    </source>
</evidence>
<comment type="caution">
    <text evidence="2">The sequence shown here is derived from an EMBL/GenBank/DDBJ whole genome shotgun (WGS) entry which is preliminary data.</text>
</comment>
<dbReference type="AlphaFoldDB" id="A0A814C3E1"/>
<accession>A0A814C3E1</accession>
<sequence length="147" mass="16842">MPQNDNRDLVDMFSCKINELNSSINKCIETGLDKFSDKLAQCLTAFTEKIGSNCSSYQARSSQNISPSIDSGIYPNFYQNGSDDDDQNQQYSTQLSPKRRIPQIQPQVQLLVVMIPFFQLKILHVQLVNKTHQYPLWRAQLNLSLQL</sequence>
<evidence type="ECO:0000256" key="1">
    <source>
        <dbReference type="SAM" id="MobiDB-lite"/>
    </source>
</evidence>
<evidence type="ECO:0000313" key="2">
    <source>
        <dbReference type="EMBL" id="CAF0934695.1"/>
    </source>
</evidence>
<proteinExistence type="predicted"/>
<gene>
    <name evidence="2" type="ORF">OXX778_LOCUS13100</name>
</gene>
<dbReference type="Proteomes" id="UP000663879">
    <property type="component" value="Unassembled WGS sequence"/>
</dbReference>
<protein>
    <submittedName>
        <fullName evidence="2">Uncharacterized protein</fullName>
    </submittedName>
</protein>
<organism evidence="2 3">
    <name type="scientific">Brachionus calyciflorus</name>
    <dbReference type="NCBI Taxonomy" id="104777"/>
    <lineage>
        <taxon>Eukaryota</taxon>
        <taxon>Metazoa</taxon>
        <taxon>Spiralia</taxon>
        <taxon>Gnathifera</taxon>
        <taxon>Rotifera</taxon>
        <taxon>Eurotatoria</taxon>
        <taxon>Monogononta</taxon>
        <taxon>Pseudotrocha</taxon>
        <taxon>Ploima</taxon>
        <taxon>Brachionidae</taxon>
        <taxon>Brachionus</taxon>
    </lineage>
</organism>